<evidence type="ECO:0000313" key="1">
    <source>
        <dbReference type="EMBL" id="MST82388.1"/>
    </source>
</evidence>
<dbReference type="Proteomes" id="UP000466864">
    <property type="component" value="Unassembled WGS sequence"/>
</dbReference>
<keyword evidence="2" id="KW-1185">Reference proteome</keyword>
<protein>
    <submittedName>
        <fullName evidence="1">Polya polymerase</fullName>
    </submittedName>
</protein>
<evidence type="ECO:0000313" key="2">
    <source>
        <dbReference type="Proteomes" id="UP000466864"/>
    </source>
</evidence>
<reference evidence="1 2" key="1">
    <citation type="submission" date="2019-08" db="EMBL/GenBank/DDBJ databases">
        <title>In-depth cultivation of the pig gut microbiome towards novel bacterial diversity and tailored functional studies.</title>
        <authorList>
            <person name="Wylensek D."/>
            <person name="Hitch T.C.A."/>
            <person name="Clavel T."/>
        </authorList>
    </citation>
    <scope>NUCLEOTIDE SEQUENCE [LARGE SCALE GENOMIC DNA]</scope>
    <source>
        <strain evidence="1 2">Oil+RF-744-WCA-WT-13</strain>
    </source>
</reference>
<sequence>MRLSNISDVKGFFDLIDSCSGSVYLVTPRGDKLNLKSKLAQYYSLANIFTGENGTISDVTLSVPNPDDAVKFMEFMINGEGEAVRTTKTA</sequence>
<proteinExistence type="predicted"/>
<dbReference type="AlphaFoldDB" id="A0A7X2TPV5"/>
<name>A0A7X2TPV5_9FIRM</name>
<dbReference type="RefSeq" id="WP_154458301.1">
    <property type="nucleotide sequence ID" value="NZ_VUMV01000006.1"/>
</dbReference>
<dbReference type="EMBL" id="VUMV01000006">
    <property type="protein sequence ID" value="MST82388.1"/>
    <property type="molecule type" value="Genomic_DNA"/>
</dbReference>
<organism evidence="1 2">
    <name type="scientific">Bilifractor porci</name>
    <dbReference type="NCBI Taxonomy" id="2606636"/>
    <lineage>
        <taxon>Bacteria</taxon>
        <taxon>Bacillati</taxon>
        <taxon>Bacillota</taxon>
        <taxon>Clostridia</taxon>
        <taxon>Lachnospirales</taxon>
        <taxon>Lachnospiraceae</taxon>
        <taxon>Bilifractor</taxon>
    </lineage>
</organism>
<accession>A0A7X2TPV5</accession>
<comment type="caution">
    <text evidence="1">The sequence shown here is derived from an EMBL/GenBank/DDBJ whole genome shotgun (WGS) entry which is preliminary data.</text>
</comment>
<gene>
    <name evidence="1" type="ORF">FYJ60_08685</name>
</gene>